<evidence type="ECO:0008006" key="4">
    <source>
        <dbReference type="Google" id="ProtNLM"/>
    </source>
</evidence>
<feature type="signal peptide" evidence="1">
    <location>
        <begin position="1"/>
        <end position="22"/>
    </location>
</feature>
<name>A0AAN7A114_9PEZI</name>
<reference evidence="2" key="1">
    <citation type="journal article" date="2023" name="Mol. Phylogenet. Evol.">
        <title>Genome-scale phylogeny and comparative genomics of the fungal order Sordariales.</title>
        <authorList>
            <person name="Hensen N."/>
            <person name="Bonometti L."/>
            <person name="Westerberg I."/>
            <person name="Brannstrom I.O."/>
            <person name="Guillou S."/>
            <person name="Cros-Aarteil S."/>
            <person name="Calhoun S."/>
            <person name="Haridas S."/>
            <person name="Kuo A."/>
            <person name="Mondo S."/>
            <person name="Pangilinan J."/>
            <person name="Riley R."/>
            <person name="LaButti K."/>
            <person name="Andreopoulos B."/>
            <person name="Lipzen A."/>
            <person name="Chen C."/>
            <person name="Yan M."/>
            <person name="Daum C."/>
            <person name="Ng V."/>
            <person name="Clum A."/>
            <person name="Steindorff A."/>
            <person name="Ohm R.A."/>
            <person name="Martin F."/>
            <person name="Silar P."/>
            <person name="Natvig D.O."/>
            <person name="Lalanne C."/>
            <person name="Gautier V."/>
            <person name="Ament-Velasquez S.L."/>
            <person name="Kruys A."/>
            <person name="Hutchinson M.I."/>
            <person name="Powell A.J."/>
            <person name="Barry K."/>
            <person name="Miller A.N."/>
            <person name="Grigoriev I.V."/>
            <person name="Debuchy R."/>
            <person name="Gladieux P."/>
            <person name="Hiltunen Thoren M."/>
            <person name="Johannesson H."/>
        </authorList>
    </citation>
    <scope>NUCLEOTIDE SEQUENCE</scope>
    <source>
        <strain evidence="2">CBS 538.74</strain>
    </source>
</reference>
<reference evidence="2" key="2">
    <citation type="submission" date="2023-05" db="EMBL/GenBank/DDBJ databases">
        <authorList>
            <consortium name="Lawrence Berkeley National Laboratory"/>
            <person name="Steindorff A."/>
            <person name="Hensen N."/>
            <person name="Bonometti L."/>
            <person name="Westerberg I."/>
            <person name="Brannstrom I.O."/>
            <person name="Guillou S."/>
            <person name="Cros-Aarteil S."/>
            <person name="Calhoun S."/>
            <person name="Haridas S."/>
            <person name="Kuo A."/>
            <person name="Mondo S."/>
            <person name="Pangilinan J."/>
            <person name="Riley R."/>
            <person name="Labutti K."/>
            <person name="Andreopoulos B."/>
            <person name="Lipzen A."/>
            <person name="Chen C."/>
            <person name="Yanf M."/>
            <person name="Daum C."/>
            <person name="Ng V."/>
            <person name="Clum A."/>
            <person name="Ohm R."/>
            <person name="Martin F."/>
            <person name="Silar P."/>
            <person name="Natvig D."/>
            <person name="Lalanne C."/>
            <person name="Gautier V."/>
            <person name="Ament-Velasquez S.L."/>
            <person name="Kruys A."/>
            <person name="Hutchinson M.I."/>
            <person name="Powell A.J."/>
            <person name="Barry K."/>
            <person name="Miller A.N."/>
            <person name="Grigoriev I.V."/>
            <person name="Debuchy R."/>
            <person name="Gladieux P."/>
            <person name="Thoren M.H."/>
            <person name="Johannesson H."/>
        </authorList>
    </citation>
    <scope>NUCLEOTIDE SEQUENCE</scope>
    <source>
        <strain evidence="2">CBS 538.74</strain>
    </source>
</reference>
<accession>A0AAN7A114</accession>
<proteinExistence type="predicted"/>
<dbReference type="AlphaFoldDB" id="A0AAN7A114"/>
<evidence type="ECO:0000313" key="3">
    <source>
        <dbReference type="Proteomes" id="UP001302745"/>
    </source>
</evidence>
<dbReference type="EMBL" id="MU856849">
    <property type="protein sequence ID" value="KAK4157508.1"/>
    <property type="molecule type" value="Genomic_DNA"/>
</dbReference>
<sequence length="185" mass="20457">MTTVAKITSIFLFAVFALVAMAAPPHSDKSYKTIREIIHRRIPAPILASATRDGIAPACTNGLPASKQHPASYPINNYTVVTPDGNKSWISYAVKQDWYGDHFVSGPHVMSFTHKSDPYGPFKCQYTCNAEDSCNAYFVWYENVGTDDEHMNCVLFDAIIPPWVFVEANGTIASGAYDRLCDHSS</sequence>
<keyword evidence="3" id="KW-1185">Reference proteome</keyword>
<evidence type="ECO:0000256" key="1">
    <source>
        <dbReference type="SAM" id="SignalP"/>
    </source>
</evidence>
<evidence type="ECO:0000313" key="2">
    <source>
        <dbReference type="EMBL" id="KAK4157508.1"/>
    </source>
</evidence>
<comment type="caution">
    <text evidence="2">The sequence shown here is derived from an EMBL/GenBank/DDBJ whole genome shotgun (WGS) entry which is preliminary data.</text>
</comment>
<dbReference type="Proteomes" id="UP001302745">
    <property type="component" value="Unassembled WGS sequence"/>
</dbReference>
<gene>
    <name evidence="2" type="ORF">C8A00DRAFT_11604</name>
</gene>
<keyword evidence="1" id="KW-0732">Signal</keyword>
<organism evidence="2 3">
    <name type="scientific">Chaetomidium leptoderma</name>
    <dbReference type="NCBI Taxonomy" id="669021"/>
    <lineage>
        <taxon>Eukaryota</taxon>
        <taxon>Fungi</taxon>
        <taxon>Dikarya</taxon>
        <taxon>Ascomycota</taxon>
        <taxon>Pezizomycotina</taxon>
        <taxon>Sordariomycetes</taxon>
        <taxon>Sordariomycetidae</taxon>
        <taxon>Sordariales</taxon>
        <taxon>Chaetomiaceae</taxon>
        <taxon>Chaetomidium</taxon>
    </lineage>
</organism>
<feature type="chain" id="PRO_5042894668" description="Apple domain-containing protein" evidence="1">
    <location>
        <begin position="23"/>
        <end position="185"/>
    </location>
</feature>
<protein>
    <recommendedName>
        <fullName evidence="4">Apple domain-containing protein</fullName>
    </recommendedName>
</protein>